<keyword evidence="5" id="KW-1185">Reference proteome</keyword>
<feature type="transmembrane region" description="Helical" evidence="2">
    <location>
        <begin position="120"/>
        <end position="139"/>
    </location>
</feature>
<feature type="region of interest" description="Disordered" evidence="1">
    <location>
        <begin position="523"/>
        <end position="542"/>
    </location>
</feature>
<dbReference type="EMBL" id="BAAANY010000055">
    <property type="protein sequence ID" value="GAA1722996.1"/>
    <property type="molecule type" value="Genomic_DNA"/>
</dbReference>
<feature type="transmembrane region" description="Helical" evidence="2">
    <location>
        <begin position="35"/>
        <end position="54"/>
    </location>
</feature>
<keyword evidence="2" id="KW-0812">Transmembrane</keyword>
<reference evidence="4 5" key="1">
    <citation type="journal article" date="2019" name="Int. J. Syst. Evol. Microbiol.">
        <title>The Global Catalogue of Microorganisms (GCM) 10K type strain sequencing project: providing services to taxonomists for standard genome sequencing and annotation.</title>
        <authorList>
            <consortium name="The Broad Institute Genomics Platform"/>
            <consortium name="The Broad Institute Genome Sequencing Center for Infectious Disease"/>
            <person name="Wu L."/>
            <person name="Ma J."/>
        </authorList>
    </citation>
    <scope>NUCLEOTIDE SEQUENCE [LARGE SCALE GENOMIC DNA]</scope>
    <source>
        <strain evidence="4 5">JCM 14718</strain>
    </source>
</reference>
<dbReference type="Pfam" id="PF11992">
    <property type="entry name" value="TgpA_N"/>
    <property type="match status" value="1"/>
</dbReference>
<dbReference type="SUPFAM" id="SSF54001">
    <property type="entry name" value="Cysteine proteinases"/>
    <property type="match status" value="1"/>
</dbReference>
<gene>
    <name evidence="4" type="ORF">GCM10009765_83730</name>
</gene>
<feature type="transmembrane region" description="Helical" evidence="2">
    <location>
        <begin position="61"/>
        <end position="83"/>
    </location>
</feature>
<dbReference type="InterPro" id="IPR038765">
    <property type="entry name" value="Papain-like_cys_pep_sf"/>
</dbReference>
<dbReference type="RefSeq" id="WP_163573559.1">
    <property type="nucleotide sequence ID" value="NZ_BAAANY010000055.1"/>
</dbReference>
<feature type="transmembrane region" description="Helical" evidence="2">
    <location>
        <begin position="203"/>
        <end position="226"/>
    </location>
</feature>
<dbReference type="InterPro" id="IPR052901">
    <property type="entry name" value="Bact_TGase-like"/>
</dbReference>
<dbReference type="Gene3D" id="3.10.620.30">
    <property type="match status" value="1"/>
</dbReference>
<protein>
    <recommendedName>
        <fullName evidence="3">Transglutaminase-like domain-containing protein</fullName>
    </recommendedName>
</protein>
<keyword evidence="2" id="KW-1133">Transmembrane helix</keyword>
<dbReference type="Proteomes" id="UP001500618">
    <property type="component" value="Unassembled WGS sequence"/>
</dbReference>
<feature type="domain" description="Transglutaminase-like" evidence="3">
    <location>
        <begin position="454"/>
        <end position="524"/>
    </location>
</feature>
<evidence type="ECO:0000313" key="4">
    <source>
        <dbReference type="EMBL" id="GAA1722996.1"/>
    </source>
</evidence>
<dbReference type="InterPro" id="IPR002931">
    <property type="entry name" value="Transglutaminase-like"/>
</dbReference>
<dbReference type="Pfam" id="PF01841">
    <property type="entry name" value="Transglut_core"/>
    <property type="match status" value="1"/>
</dbReference>
<feature type="transmembrane region" description="Helical" evidence="2">
    <location>
        <begin position="581"/>
        <end position="603"/>
    </location>
</feature>
<feature type="transmembrane region" description="Helical" evidence="2">
    <location>
        <begin position="146"/>
        <end position="166"/>
    </location>
</feature>
<dbReference type="InterPro" id="IPR021878">
    <property type="entry name" value="TgpA_N"/>
</dbReference>
<organism evidence="4 5">
    <name type="scientific">Fodinicola feengrottensis</name>
    <dbReference type="NCBI Taxonomy" id="435914"/>
    <lineage>
        <taxon>Bacteria</taxon>
        <taxon>Bacillati</taxon>
        <taxon>Actinomycetota</taxon>
        <taxon>Actinomycetes</taxon>
        <taxon>Mycobacteriales</taxon>
        <taxon>Fodinicola</taxon>
    </lineage>
</organism>
<accession>A0ABN2JD58</accession>
<feature type="transmembrane region" description="Helical" evidence="2">
    <location>
        <begin position="172"/>
        <end position="191"/>
    </location>
</feature>
<proteinExistence type="predicted"/>
<keyword evidence="2" id="KW-0472">Membrane</keyword>
<evidence type="ECO:0000256" key="2">
    <source>
        <dbReference type="SAM" id="Phobius"/>
    </source>
</evidence>
<dbReference type="PANTHER" id="PTHR42736">
    <property type="entry name" value="PROTEIN-GLUTAMINE GAMMA-GLUTAMYLTRANSFERASE"/>
    <property type="match status" value="1"/>
</dbReference>
<name>A0ABN2JD58_9ACTN</name>
<dbReference type="SMART" id="SM00460">
    <property type="entry name" value="TGc"/>
    <property type="match status" value="1"/>
</dbReference>
<evidence type="ECO:0000313" key="5">
    <source>
        <dbReference type="Proteomes" id="UP001500618"/>
    </source>
</evidence>
<evidence type="ECO:0000259" key="3">
    <source>
        <dbReference type="SMART" id="SM00460"/>
    </source>
</evidence>
<evidence type="ECO:0000256" key="1">
    <source>
        <dbReference type="SAM" id="MobiDB-lite"/>
    </source>
</evidence>
<comment type="caution">
    <text evidence="4">The sequence shown here is derived from an EMBL/GenBank/DDBJ whole genome shotgun (WGS) entry which is preliminary data.</text>
</comment>
<sequence length="730" mass="76585">MAAPSRMGRILPAVAAAVAAGLGSATIGRIYSGLGLPLWVAIAAAGALLIALATTFLKLRLVFSAILSLAFFVVLTVVVVFLVPSLDPGSIATLYLGAIRNTGAQVLTATIPVQVTPATLVLPLGICWLAAAAGAEIALRTGRALLSLLPAVLALTAALVLVGPNASGSVPAMLAFVFVAAVALVATRPAGGIRRAAAHQVRAGVSAVVAVVVFVAAVVAVGPLVAGLRSGDPVDPRAYVTPPQQRLDQVNPLGEIAGWAQRPSEVLMEVTSPSPQRIRLVALDTYDGLAWTPGSAYRSAGSVLPAAVGTDGSAATLQQRITVIGLTGLWLPAVEQPRQVTGVQVSVDTTGSLVRPQGLLPGLGYTVTSTLAQPSASELATADTPTSGDLAPDLAVPSGVPPVITVLAQQNTKRADTPYQRALLLERYLKNTYAFDPEAASGHGLATLAFFLTSKHGGRGTSEQFAASFAVMARIVGLPTRVVVGFHAGHSVGNNRWVVRSGDAFAWPEVYFNGVGWVAFDPTPTAKSATPPPDAQTPQAKKDQQVKLQQLAQLQGPPDKKGPGRDPDVHQPPAPLLLRLWPLWTVLAVLLVLLAISMALAFARRRRTRARLAARDPADRIVGAWSETLDTLRMDGRRPPPHLNASEIATWAVRTADTSVQSDELFGGLPALQPLAELVNSVSFSYGPAREADAARAVAFAQGYESALLRPRGKMRRLWWRINPRPLLWR</sequence>
<dbReference type="PANTHER" id="PTHR42736:SF1">
    <property type="entry name" value="PROTEIN-GLUTAMINE GAMMA-GLUTAMYLTRANSFERASE"/>
    <property type="match status" value="1"/>
</dbReference>